<protein>
    <submittedName>
        <fullName evidence="3">Fatty acid--CoA ligase</fullName>
    </submittedName>
</protein>
<dbReference type="EMBL" id="AP035881">
    <property type="protein sequence ID" value="BFP47932.1"/>
    <property type="molecule type" value="Genomic_DNA"/>
</dbReference>
<feature type="domain" description="AMP-dependent synthetase/ligase" evidence="1">
    <location>
        <begin position="15"/>
        <end position="378"/>
    </location>
</feature>
<keyword evidence="3" id="KW-0436">Ligase</keyword>
<dbReference type="Pfam" id="PF13193">
    <property type="entry name" value="AMP-binding_C"/>
    <property type="match status" value="1"/>
</dbReference>
<feature type="domain" description="AMP-binding enzyme C-terminal" evidence="2">
    <location>
        <begin position="429"/>
        <end position="504"/>
    </location>
</feature>
<dbReference type="RefSeq" id="WP_407990211.1">
    <property type="nucleotide sequence ID" value="NZ_AP035881.2"/>
</dbReference>
<dbReference type="InterPro" id="IPR042099">
    <property type="entry name" value="ANL_N_sf"/>
</dbReference>
<accession>A0AB33K634</accession>
<dbReference type="InterPro" id="IPR050237">
    <property type="entry name" value="ATP-dep_AMP-bd_enzyme"/>
</dbReference>
<reference evidence="3" key="1">
    <citation type="submission" date="2024-07" db="EMBL/GenBank/DDBJ databases">
        <title>Complete genome sequences of cellulolytic bacteria, Kitasatospora sp. CMC57 and Streptomyces sp. CMC78, isolated from Japanese agricultural soil.</title>
        <authorList>
            <person name="Hashimoto T."/>
            <person name="Ito M."/>
            <person name="Iwamoto M."/>
            <person name="Fukahori D."/>
            <person name="Shoda T."/>
            <person name="Sakoda M."/>
            <person name="Morohoshi T."/>
            <person name="Mitsuboshi M."/>
            <person name="Nishizawa T."/>
        </authorList>
    </citation>
    <scope>NUCLEOTIDE SEQUENCE</scope>
    <source>
        <strain evidence="3">CMC57</strain>
    </source>
</reference>
<dbReference type="PANTHER" id="PTHR43767:SF1">
    <property type="entry name" value="NONRIBOSOMAL PEPTIDE SYNTHASE PES1 (EUROFUNG)-RELATED"/>
    <property type="match status" value="1"/>
</dbReference>
<dbReference type="NCBIfam" id="NF004837">
    <property type="entry name" value="PRK06187.1"/>
    <property type="match status" value="1"/>
</dbReference>
<dbReference type="PANTHER" id="PTHR43767">
    <property type="entry name" value="LONG-CHAIN-FATTY-ACID--COA LIGASE"/>
    <property type="match status" value="1"/>
</dbReference>
<dbReference type="AlphaFoldDB" id="A0AB33K634"/>
<dbReference type="Gene3D" id="3.40.50.12780">
    <property type="entry name" value="N-terminal domain of ligase-like"/>
    <property type="match status" value="1"/>
</dbReference>
<dbReference type="InterPro" id="IPR025110">
    <property type="entry name" value="AMP-bd_C"/>
</dbReference>
<evidence type="ECO:0000313" key="3">
    <source>
        <dbReference type="EMBL" id="BFP47932.1"/>
    </source>
</evidence>
<gene>
    <name evidence="3" type="ORF">KCMC57_43000</name>
</gene>
<dbReference type="InterPro" id="IPR045851">
    <property type="entry name" value="AMP-bd_C_sf"/>
</dbReference>
<evidence type="ECO:0000259" key="2">
    <source>
        <dbReference type="Pfam" id="PF13193"/>
    </source>
</evidence>
<dbReference type="InterPro" id="IPR000873">
    <property type="entry name" value="AMP-dep_synth/lig_dom"/>
</dbReference>
<sequence length="525" mass="56618">MTDSTAQTLVTVSAQHARQRPGHPAVVCEGRVTTYAELHRESNRTAHALLAAGLGRGSRVAYLGKESEHYYEIALGCAKAGAVLVPVNWRLTSGEAEHILRDSGAELLLVEEAFRPLVDRIRADLPSLRTVVALAAPGPAGGGQRTWHADRPDTDLDPGTGSHDAVLQIYTSGTTGAPKGVVLAHRSFFTLPEAMRRSGQDWIDWLPEDVNLISLPGFSIAGMGWFMHGFAAGGTNVVMRMFVSEEAVRLIEAHRVTTTFAAPAMLQMMIEEPGVTPETFRSLRKVAYGAAPISESLLKRCLDMLGCEFAQIYASTETGTVAVCLPPEDHYPGSPVLGSAGKACPGHQLKIVDGEGRTLPPGEIGQVCVFTPARMLSYHQLPEATAETLVGLWLHLGDAGYLTEDGYLFLCDRINDTIIAAGQNIYPAEIEKALGEHPAVAEVAALGVPDELWGDAVLACVVLRPGQQAGPRELLRFLSGRLADYKAPSRWEFVDSIPRNPTGKILRRVLRERHLADRAAVPAQV</sequence>
<dbReference type="Gene3D" id="3.30.300.30">
    <property type="match status" value="1"/>
</dbReference>
<proteinExistence type="predicted"/>
<dbReference type="SUPFAM" id="SSF56801">
    <property type="entry name" value="Acetyl-CoA synthetase-like"/>
    <property type="match status" value="1"/>
</dbReference>
<evidence type="ECO:0000259" key="1">
    <source>
        <dbReference type="Pfam" id="PF00501"/>
    </source>
</evidence>
<name>A0AB33K634_9ACTN</name>
<dbReference type="Pfam" id="PF00501">
    <property type="entry name" value="AMP-binding"/>
    <property type="match status" value="1"/>
</dbReference>
<organism evidence="3">
    <name type="scientific">Kitasatospora sp. CMC57</name>
    <dbReference type="NCBI Taxonomy" id="3231513"/>
    <lineage>
        <taxon>Bacteria</taxon>
        <taxon>Bacillati</taxon>
        <taxon>Actinomycetota</taxon>
        <taxon>Actinomycetes</taxon>
        <taxon>Kitasatosporales</taxon>
        <taxon>Streptomycetaceae</taxon>
        <taxon>Kitasatospora</taxon>
    </lineage>
</organism>
<dbReference type="GO" id="GO:0016878">
    <property type="term" value="F:acid-thiol ligase activity"/>
    <property type="evidence" value="ECO:0007669"/>
    <property type="project" value="UniProtKB-ARBA"/>
</dbReference>